<comment type="catalytic activity">
    <reaction evidence="11">
        <text>uridine + phosphate = alpha-D-ribose 1-phosphate + uracil</text>
        <dbReference type="Rhea" id="RHEA:24388"/>
        <dbReference type="ChEBI" id="CHEBI:16704"/>
        <dbReference type="ChEBI" id="CHEBI:17568"/>
        <dbReference type="ChEBI" id="CHEBI:43474"/>
        <dbReference type="ChEBI" id="CHEBI:57720"/>
        <dbReference type="EC" id="2.4.2.2"/>
    </reaction>
</comment>
<evidence type="ECO:0000256" key="11">
    <source>
        <dbReference type="ARBA" id="ARBA00048453"/>
    </source>
</evidence>
<evidence type="ECO:0000313" key="15">
    <source>
        <dbReference type="Proteomes" id="UP000236151"/>
    </source>
</evidence>
<proteinExistence type="inferred from homology"/>
<dbReference type="GO" id="GO:0046872">
    <property type="term" value="F:metal ion binding"/>
    <property type="evidence" value="ECO:0007669"/>
    <property type="project" value="UniProtKB-KW"/>
</dbReference>
<organism evidence="14 15">
    <name type="scientific">Clostridium thermosuccinogenes</name>
    <dbReference type="NCBI Taxonomy" id="84032"/>
    <lineage>
        <taxon>Bacteria</taxon>
        <taxon>Bacillati</taxon>
        <taxon>Bacillota</taxon>
        <taxon>Clostridia</taxon>
        <taxon>Eubacteriales</taxon>
        <taxon>Clostridiaceae</taxon>
        <taxon>Clostridium</taxon>
    </lineage>
</organism>
<dbReference type="InterPro" id="IPR036566">
    <property type="entry name" value="PYNP-like_C_sf"/>
</dbReference>
<evidence type="ECO:0000256" key="5">
    <source>
        <dbReference type="ARBA" id="ARBA00011738"/>
    </source>
</evidence>
<dbReference type="NCBIfam" id="NF004747">
    <property type="entry name" value="PRK06078.1"/>
    <property type="match status" value="1"/>
</dbReference>
<reference evidence="14 15" key="1">
    <citation type="submission" date="2017-06" db="EMBL/GenBank/DDBJ databases">
        <title>Investigating the central metabolism of Clostridium thermosuccinogenes.</title>
        <authorList>
            <person name="Koendjbiharie J.G."/>
            <person name="van Kranenburg R."/>
        </authorList>
    </citation>
    <scope>NUCLEOTIDE SEQUENCE [LARGE SCALE GENOMIC DNA]</scope>
    <source>
        <strain evidence="14 15">DSM 5806</strain>
    </source>
</reference>
<comment type="cofactor">
    <cofactor evidence="2">
        <name>K(+)</name>
        <dbReference type="ChEBI" id="CHEBI:29103"/>
    </cofactor>
</comment>
<keyword evidence="8 14" id="KW-0328">Glycosyltransferase</keyword>
<evidence type="ECO:0000256" key="7">
    <source>
        <dbReference type="ARBA" id="ARBA00014680"/>
    </source>
</evidence>
<comment type="function">
    <text evidence="3">Catalyzes phosphorolysis of the pyrimidine nucleosides uridine, thymidine and 2'-deoxyuridine with the formation of the corresponding pyrimidine base and ribose-1-phosphate.</text>
</comment>
<evidence type="ECO:0000259" key="13">
    <source>
        <dbReference type="SMART" id="SM00941"/>
    </source>
</evidence>
<dbReference type="InterPro" id="IPR036320">
    <property type="entry name" value="Glycosyl_Trfase_fam3_N_dom_sf"/>
</dbReference>
<dbReference type="EMBL" id="NIOJ01000002">
    <property type="protein sequence ID" value="PNU01308.1"/>
    <property type="molecule type" value="Genomic_DNA"/>
</dbReference>
<dbReference type="SUPFAM" id="SSF47648">
    <property type="entry name" value="Nucleoside phosphorylase/phosphoribosyltransferase N-terminal domain"/>
    <property type="match status" value="1"/>
</dbReference>
<evidence type="ECO:0000256" key="4">
    <source>
        <dbReference type="ARBA" id="ARBA00006915"/>
    </source>
</evidence>
<dbReference type="GO" id="GO:0006213">
    <property type="term" value="P:pyrimidine nucleoside metabolic process"/>
    <property type="evidence" value="ECO:0007669"/>
    <property type="project" value="InterPro"/>
</dbReference>
<dbReference type="GO" id="GO:0005829">
    <property type="term" value="C:cytosol"/>
    <property type="evidence" value="ECO:0007669"/>
    <property type="project" value="TreeGrafter"/>
</dbReference>
<dbReference type="Pfam" id="PF00591">
    <property type="entry name" value="Glycos_transf_3"/>
    <property type="match status" value="1"/>
</dbReference>
<dbReference type="SMART" id="SM00941">
    <property type="entry name" value="PYNP_C"/>
    <property type="match status" value="1"/>
</dbReference>
<dbReference type="NCBIfam" id="NF004490">
    <property type="entry name" value="PRK05820.1"/>
    <property type="match status" value="1"/>
</dbReference>
<dbReference type="InterPro" id="IPR000312">
    <property type="entry name" value="Glycosyl_Trfase_fam3"/>
</dbReference>
<dbReference type="Gene3D" id="3.90.1170.30">
    <property type="entry name" value="Pyrimidine nucleoside phosphorylase-like, C-terminal domain"/>
    <property type="match status" value="1"/>
</dbReference>
<dbReference type="Pfam" id="PF02885">
    <property type="entry name" value="Glycos_trans_3N"/>
    <property type="match status" value="1"/>
</dbReference>
<dbReference type="PANTHER" id="PTHR10515:SF0">
    <property type="entry name" value="THYMIDINE PHOSPHORYLASE"/>
    <property type="match status" value="1"/>
</dbReference>
<dbReference type="InterPro" id="IPR013102">
    <property type="entry name" value="PYNP_C"/>
</dbReference>
<dbReference type="KEGG" id="cthd:CDO33_04560"/>
<dbReference type="Proteomes" id="UP000236151">
    <property type="component" value="Unassembled WGS sequence"/>
</dbReference>
<dbReference type="GO" id="GO:0004850">
    <property type="term" value="F:uridine phosphorylase activity"/>
    <property type="evidence" value="ECO:0007669"/>
    <property type="project" value="RHEA"/>
</dbReference>
<dbReference type="SUPFAM" id="SSF54680">
    <property type="entry name" value="Pyrimidine nucleoside phosphorylase C-terminal domain"/>
    <property type="match status" value="1"/>
</dbReference>
<dbReference type="PIRSF" id="PIRSF000478">
    <property type="entry name" value="TP_PyNP"/>
    <property type="match status" value="1"/>
</dbReference>
<evidence type="ECO:0000256" key="1">
    <source>
        <dbReference type="ARBA" id="ARBA00001066"/>
    </source>
</evidence>
<sequence>MRMYDIIAKKRDGRELTKEEIDFFIKGYVSGSIPDYQVSALLMAIYIKGLNKRETADLTISMANSGDMVDLSAIPGIKVDKHSTGGVGDTTTLITAPLVAACGVPVVKMSGRGLGHTGGTIDKLEAIPGFNVNLSIDHFTSIVNRIGLAVMSQTQNLVPADKLLYALRDVTATVESMPLIASSIMSKKIAAGADAIVLDVKAGSGAFMQNIDDAFMLAKEMVDIGNSVGRKTTAIVTDMNQPLGLAVGNALEVREAVDVLKGRVTGRLRDVSVLLAAYMLYTAGKCGTVDEARRLAENALISGQGARKLKEMIRAQGGDERIVEDTSLLPQPRKIIPFKADREGYISTIKTQEIGISAQLLGAGRTTKEDSIDPAVGIVMNKQLGDYVNKGDTIAEFYVNEEGRLAEALDIFHGAVSITSEKPERKPLVYGVVTSDKIERWQ</sequence>
<dbReference type="OrthoDB" id="9763887at2"/>
<evidence type="ECO:0000256" key="9">
    <source>
        <dbReference type="ARBA" id="ARBA00022679"/>
    </source>
</evidence>
<comment type="catalytic activity">
    <reaction evidence="12">
        <text>thymidine + phosphate = 2-deoxy-alpha-D-ribose 1-phosphate + thymine</text>
        <dbReference type="Rhea" id="RHEA:16037"/>
        <dbReference type="ChEBI" id="CHEBI:17748"/>
        <dbReference type="ChEBI" id="CHEBI:17821"/>
        <dbReference type="ChEBI" id="CHEBI:43474"/>
        <dbReference type="ChEBI" id="CHEBI:57259"/>
        <dbReference type="EC" id="2.4.2.2"/>
    </reaction>
</comment>
<dbReference type="FunFam" id="1.20.970.10:FF:000002">
    <property type="entry name" value="Pyrimidine-nucleoside phosphorylase"/>
    <property type="match status" value="1"/>
</dbReference>
<dbReference type="PROSITE" id="PS00647">
    <property type="entry name" value="THYMID_PHOSPHORYLASE"/>
    <property type="match status" value="1"/>
</dbReference>
<gene>
    <name evidence="14" type="primary">deoA</name>
    <name evidence="14" type="ORF">CDQ84_01175</name>
</gene>
<accession>A0A2K2FM59</accession>
<dbReference type="Gene3D" id="1.20.970.10">
    <property type="entry name" value="Transferase, Pyrimidine Nucleoside Phosphorylase, Chain C"/>
    <property type="match status" value="1"/>
</dbReference>
<comment type="similarity">
    <text evidence="4">Belongs to the thymidine/pyrimidine-nucleoside phosphorylase family.</text>
</comment>
<dbReference type="GO" id="GO:0006206">
    <property type="term" value="P:pyrimidine nucleobase metabolic process"/>
    <property type="evidence" value="ECO:0007669"/>
    <property type="project" value="InterPro"/>
</dbReference>
<dbReference type="InterPro" id="IPR017459">
    <property type="entry name" value="Glycosyl_Trfase_fam3_N_dom"/>
</dbReference>
<dbReference type="EC" id="2.4.2.2" evidence="6"/>
<dbReference type="Pfam" id="PF07831">
    <property type="entry name" value="PYNP_C"/>
    <property type="match status" value="1"/>
</dbReference>
<dbReference type="InterPro" id="IPR035902">
    <property type="entry name" value="Nuc_phospho_transferase"/>
</dbReference>
<keyword evidence="15" id="KW-1185">Reference proteome</keyword>
<dbReference type="GO" id="GO:0009032">
    <property type="term" value="F:thymidine phosphorylase activity"/>
    <property type="evidence" value="ECO:0007669"/>
    <property type="project" value="TreeGrafter"/>
</dbReference>
<evidence type="ECO:0000256" key="8">
    <source>
        <dbReference type="ARBA" id="ARBA00022676"/>
    </source>
</evidence>
<dbReference type="Gene3D" id="3.40.1030.10">
    <property type="entry name" value="Nucleoside phosphorylase/phosphoribosyltransferase catalytic domain"/>
    <property type="match status" value="1"/>
</dbReference>
<evidence type="ECO:0000256" key="3">
    <source>
        <dbReference type="ARBA" id="ARBA00003877"/>
    </source>
</evidence>
<dbReference type="AlphaFoldDB" id="A0A2K2FM59"/>
<evidence type="ECO:0000256" key="2">
    <source>
        <dbReference type="ARBA" id="ARBA00001958"/>
    </source>
</evidence>
<comment type="caution">
    <text evidence="14">The sequence shown here is derived from an EMBL/GenBank/DDBJ whole genome shotgun (WGS) entry which is preliminary data.</text>
</comment>
<dbReference type="RefSeq" id="WP_103079887.1">
    <property type="nucleotide sequence ID" value="NZ_CP021850.1"/>
</dbReference>
<evidence type="ECO:0000256" key="12">
    <source>
        <dbReference type="ARBA" id="ARBA00048525"/>
    </source>
</evidence>
<dbReference type="NCBIfam" id="TIGR02644">
    <property type="entry name" value="Y_phosphoryl"/>
    <property type="match status" value="1"/>
</dbReference>
<keyword evidence="9 14" id="KW-0808">Transferase</keyword>
<feature type="domain" description="Pyrimidine nucleoside phosphorylase C-terminal" evidence="13">
    <location>
        <begin position="345"/>
        <end position="419"/>
    </location>
</feature>
<evidence type="ECO:0000313" key="14">
    <source>
        <dbReference type="EMBL" id="PNU01308.1"/>
    </source>
</evidence>
<dbReference type="InterPro" id="IPR000053">
    <property type="entry name" value="Thymidine/pyrmidine_PPase"/>
</dbReference>
<keyword evidence="10" id="KW-0479">Metal-binding</keyword>
<name>A0A2K2FM59_9CLOT</name>
<dbReference type="InterPro" id="IPR017872">
    <property type="entry name" value="Pyrmidine_PPase_CS"/>
</dbReference>
<comment type="catalytic activity">
    <reaction evidence="1">
        <text>2'-deoxyuridine + phosphate = 2-deoxy-alpha-D-ribose 1-phosphate + uracil</text>
        <dbReference type="Rhea" id="RHEA:22824"/>
        <dbReference type="ChEBI" id="CHEBI:16450"/>
        <dbReference type="ChEBI" id="CHEBI:17568"/>
        <dbReference type="ChEBI" id="CHEBI:43474"/>
        <dbReference type="ChEBI" id="CHEBI:57259"/>
        <dbReference type="EC" id="2.4.2.2"/>
    </reaction>
</comment>
<evidence type="ECO:0000256" key="6">
    <source>
        <dbReference type="ARBA" id="ARBA00011889"/>
    </source>
</evidence>
<evidence type="ECO:0000256" key="10">
    <source>
        <dbReference type="ARBA" id="ARBA00022723"/>
    </source>
</evidence>
<dbReference type="GO" id="GO:0004645">
    <property type="term" value="F:1,4-alpha-oligoglucan phosphorylase activity"/>
    <property type="evidence" value="ECO:0007669"/>
    <property type="project" value="InterPro"/>
</dbReference>
<dbReference type="GO" id="GO:0047847">
    <property type="term" value="F:deoxyuridine phosphorylase activity"/>
    <property type="evidence" value="ECO:0007669"/>
    <property type="project" value="RHEA"/>
</dbReference>
<dbReference type="SUPFAM" id="SSF52418">
    <property type="entry name" value="Nucleoside phosphorylase/phosphoribosyltransferase catalytic domain"/>
    <property type="match status" value="1"/>
</dbReference>
<dbReference type="InterPro" id="IPR018090">
    <property type="entry name" value="Pyrmidine_PPas_bac/euk"/>
</dbReference>
<dbReference type="PANTHER" id="PTHR10515">
    <property type="entry name" value="THYMIDINE PHOSPHORYLASE"/>
    <property type="match status" value="1"/>
</dbReference>
<comment type="subunit">
    <text evidence="5">Homodimer.</text>
</comment>
<protein>
    <recommendedName>
        <fullName evidence="7">Pyrimidine-nucleoside phosphorylase</fullName>
        <ecNumber evidence="6">2.4.2.2</ecNumber>
    </recommendedName>
</protein>
<dbReference type="FunFam" id="3.40.1030.10:FF:000003">
    <property type="entry name" value="Pyrimidine-nucleoside phosphorylase"/>
    <property type="match status" value="1"/>
</dbReference>